<keyword evidence="6" id="KW-0645">Protease</keyword>
<accession>A0A1H3CUD3</accession>
<evidence type="ECO:0000256" key="2">
    <source>
        <dbReference type="ARBA" id="ARBA00004752"/>
    </source>
</evidence>
<dbReference type="InterPro" id="IPR015956">
    <property type="entry name" value="Peniciliin-bd_prot_C_sf"/>
</dbReference>
<feature type="active site" description="Proton acceptor" evidence="13">
    <location>
        <position position="76"/>
    </location>
</feature>
<dbReference type="AlphaFoldDB" id="A0A1H3CUD3"/>
<dbReference type="InterPro" id="IPR018044">
    <property type="entry name" value="Peptidase_S11"/>
</dbReference>
<feature type="domain" description="Peptidase S11 D-Ala-D-Ala carboxypeptidase A C-terminal" evidence="16">
    <location>
        <begin position="291"/>
        <end position="381"/>
    </location>
</feature>
<keyword evidence="18" id="KW-1185">Reference proteome</keyword>
<dbReference type="InterPro" id="IPR037167">
    <property type="entry name" value="Peptidase_S11_C_sf"/>
</dbReference>
<evidence type="ECO:0000256" key="8">
    <source>
        <dbReference type="ARBA" id="ARBA00022801"/>
    </source>
</evidence>
<dbReference type="GO" id="GO:0008360">
    <property type="term" value="P:regulation of cell shape"/>
    <property type="evidence" value="ECO:0007669"/>
    <property type="project" value="UniProtKB-KW"/>
</dbReference>
<keyword evidence="5 17" id="KW-0121">Carboxypeptidase</keyword>
<reference evidence="17 18" key="1">
    <citation type="submission" date="2016-10" db="EMBL/GenBank/DDBJ databases">
        <authorList>
            <person name="de Groot N.N."/>
        </authorList>
    </citation>
    <scope>NUCLEOTIDE SEQUENCE [LARGE SCALE GENOMIC DNA]</scope>
    <source>
        <strain evidence="17 18">DSM 23310</strain>
    </source>
</reference>
<keyword evidence="11" id="KW-0961">Cell wall biogenesis/degradation</keyword>
<dbReference type="Gene3D" id="3.40.710.10">
    <property type="entry name" value="DD-peptidase/beta-lactamase superfamily"/>
    <property type="match status" value="1"/>
</dbReference>
<dbReference type="SMART" id="SM00936">
    <property type="entry name" value="PBP5_C"/>
    <property type="match status" value="1"/>
</dbReference>
<proteinExistence type="inferred from homology"/>
<dbReference type="GO" id="GO:0006508">
    <property type="term" value="P:proteolysis"/>
    <property type="evidence" value="ECO:0007669"/>
    <property type="project" value="UniProtKB-KW"/>
</dbReference>
<feature type="binding site" evidence="14">
    <location>
        <position position="241"/>
    </location>
    <ligand>
        <name>substrate</name>
    </ligand>
</feature>
<evidence type="ECO:0000256" key="7">
    <source>
        <dbReference type="ARBA" id="ARBA00022729"/>
    </source>
</evidence>
<evidence type="ECO:0000313" key="18">
    <source>
        <dbReference type="Proteomes" id="UP000198828"/>
    </source>
</evidence>
<dbReference type="PANTHER" id="PTHR21581:SF6">
    <property type="entry name" value="TRAFFICKING PROTEIN PARTICLE COMPLEX SUBUNIT 12"/>
    <property type="match status" value="1"/>
</dbReference>
<gene>
    <name evidence="17" type="ORF">SAMN05660923_02552</name>
</gene>
<dbReference type="Proteomes" id="UP000198828">
    <property type="component" value="Unassembled WGS sequence"/>
</dbReference>
<dbReference type="PANTHER" id="PTHR21581">
    <property type="entry name" value="D-ALANYL-D-ALANINE CARBOXYPEPTIDASE"/>
    <property type="match status" value="1"/>
</dbReference>
<dbReference type="Pfam" id="PF00768">
    <property type="entry name" value="Peptidase_S11"/>
    <property type="match status" value="1"/>
</dbReference>
<evidence type="ECO:0000256" key="5">
    <source>
        <dbReference type="ARBA" id="ARBA00022645"/>
    </source>
</evidence>
<evidence type="ECO:0000256" key="4">
    <source>
        <dbReference type="ARBA" id="ARBA00012448"/>
    </source>
</evidence>
<dbReference type="InterPro" id="IPR012907">
    <property type="entry name" value="Peptidase_S11_C"/>
</dbReference>
<evidence type="ECO:0000256" key="6">
    <source>
        <dbReference type="ARBA" id="ARBA00022670"/>
    </source>
</evidence>
<dbReference type="EC" id="3.4.16.4" evidence="4"/>
<evidence type="ECO:0000259" key="16">
    <source>
        <dbReference type="SMART" id="SM00936"/>
    </source>
</evidence>
<evidence type="ECO:0000256" key="1">
    <source>
        <dbReference type="ARBA" id="ARBA00003217"/>
    </source>
</evidence>
<organism evidence="17 18">
    <name type="scientific">Tepidimicrobium xylanilyticum</name>
    <dbReference type="NCBI Taxonomy" id="1123352"/>
    <lineage>
        <taxon>Bacteria</taxon>
        <taxon>Bacillati</taxon>
        <taxon>Bacillota</taxon>
        <taxon>Tissierellia</taxon>
        <taxon>Tissierellales</taxon>
        <taxon>Tepidimicrobiaceae</taxon>
        <taxon>Tepidimicrobium</taxon>
    </lineage>
</organism>
<keyword evidence="8" id="KW-0378">Hydrolase</keyword>
<comment type="catalytic activity">
    <reaction evidence="12">
        <text>Preferential cleavage: (Ac)2-L-Lys-D-Ala-|-D-Ala. Also transpeptidation of peptidyl-alanyl moieties that are N-acyl substituents of D-alanine.</text>
        <dbReference type="EC" id="3.4.16.4"/>
    </reaction>
</comment>
<dbReference type="GO" id="GO:0009002">
    <property type="term" value="F:serine-type D-Ala-D-Ala carboxypeptidase activity"/>
    <property type="evidence" value="ECO:0007669"/>
    <property type="project" value="UniProtKB-EC"/>
</dbReference>
<feature type="active site" description="Acyl-ester intermediate" evidence="13">
    <location>
        <position position="73"/>
    </location>
</feature>
<evidence type="ECO:0000313" key="17">
    <source>
        <dbReference type="EMBL" id="SDX57696.1"/>
    </source>
</evidence>
<dbReference type="GO" id="GO:0071555">
    <property type="term" value="P:cell wall organization"/>
    <property type="evidence" value="ECO:0007669"/>
    <property type="project" value="UniProtKB-KW"/>
</dbReference>
<dbReference type="PRINTS" id="PR00725">
    <property type="entry name" value="DADACBPTASE1"/>
</dbReference>
<evidence type="ECO:0000256" key="3">
    <source>
        <dbReference type="ARBA" id="ARBA00007164"/>
    </source>
</evidence>
<dbReference type="SUPFAM" id="SSF56601">
    <property type="entry name" value="beta-lactamase/transpeptidase-like"/>
    <property type="match status" value="1"/>
</dbReference>
<dbReference type="EMBL" id="FNNG01000013">
    <property type="protein sequence ID" value="SDX57696.1"/>
    <property type="molecule type" value="Genomic_DNA"/>
</dbReference>
<evidence type="ECO:0000256" key="10">
    <source>
        <dbReference type="ARBA" id="ARBA00022984"/>
    </source>
</evidence>
<evidence type="ECO:0000256" key="14">
    <source>
        <dbReference type="PIRSR" id="PIRSR618044-2"/>
    </source>
</evidence>
<dbReference type="Pfam" id="PF07943">
    <property type="entry name" value="PBP5_C"/>
    <property type="match status" value="1"/>
</dbReference>
<evidence type="ECO:0000256" key="15">
    <source>
        <dbReference type="RuleBase" id="RU004016"/>
    </source>
</evidence>
<name>A0A1H3CUD3_9FIRM</name>
<dbReference type="InterPro" id="IPR012338">
    <property type="entry name" value="Beta-lactam/transpept-like"/>
</dbReference>
<comment type="pathway">
    <text evidence="2">Cell wall biogenesis; peptidoglycan biosynthesis.</text>
</comment>
<evidence type="ECO:0000256" key="13">
    <source>
        <dbReference type="PIRSR" id="PIRSR618044-1"/>
    </source>
</evidence>
<dbReference type="SUPFAM" id="SSF69189">
    <property type="entry name" value="Penicillin-binding protein associated domain"/>
    <property type="match status" value="1"/>
</dbReference>
<dbReference type="InterPro" id="IPR001967">
    <property type="entry name" value="Peptidase_S11_N"/>
</dbReference>
<comment type="function">
    <text evidence="1">Removes C-terminal D-alanyl residues from sugar-peptide cell wall precursors.</text>
</comment>
<evidence type="ECO:0000256" key="11">
    <source>
        <dbReference type="ARBA" id="ARBA00023316"/>
    </source>
</evidence>
<feature type="active site" evidence="13">
    <location>
        <position position="133"/>
    </location>
</feature>
<keyword evidence="9" id="KW-0133">Cell shape</keyword>
<protein>
    <recommendedName>
        <fullName evidence="4">serine-type D-Ala-D-Ala carboxypeptidase</fullName>
        <ecNumber evidence="4">3.4.16.4</ecNumber>
    </recommendedName>
</protein>
<dbReference type="GO" id="GO:0009252">
    <property type="term" value="P:peptidoglycan biosynthetic process"/>
    <property type="evidence" value="ECO:0007669"/>
    <property type="project" value="UniProtKB-UniPathway"/>
</dbReference>
<dbReference type="UniPathway" id="UPA00219"/>
<keyword evidence="10" id="KW-0573">Peptidoglycan synthesis</keyword>
<evidence type="ECO:0000256" key="9">
    <source>
        <dbReference type="ARBA" id="ARBA00022960"/>
    </source>
</evidence>
<evidence type="ECO:0000256" key="12">
    <source>
        <dbReference type="ARBA" id="ARBA00034000"/>
    </source>
</evidence>
<comment type="similarity">
    <text evidence="3 15">Belongs to the peptidase S11 family.</text>
</comment>
<keyword evidence="7" id="KW-0732">Signal</keyword>
<sequence>MDTIKVKINLGGYKVNRRIISFILILMIFASTPYRIYADDKLNIQAKSAILMDFNTGEVLYEKNSHKKVPPASISKIMTLLLGMEALESGKIKLTDNVRISSHAAGMGGSQLWLEEGETQTVENLFKAITIRSANDASVALAEHIAGSEELFVKMMNDKAKELGMKNTNFTNATGLPDDNQYVSAYDVALMSAELLKYDEIHRWLTIYMDEILVGIKKDKVQSLVNTNRLVKDYDGTTGIKTGSTSKAGYCLAASAKRGNLELIAVIMGAETSKIRFDETIKLLDYGFANYDSITIGKRGDILGKVPVHKGNISHVEAVLDRDSIILISKGDKANISKEIVLPDFLEGPIEKGQEIGRLIVRVDGHEADTIRLVSRTKVDKANFKEMLKKTIKSLLISK</sequence>
<dbReference type="Gene3D" id="2.60.410.10">
    <property type="entry name" value="D-Ala-D-Ala carboxypeptidase, C-terminal domain"/>
    <property type="match status" value="1"/>
</dbReference>